<dbReference type="PANTHER" id="PTHR43745:SF2">
    <property type="entry name" value="NITROREDUCTASE MJ1384-RELATED"/>
    <property type="match status" value="1"/>
</dbReference>
<sequence length="218" mass="23450">MTRFMPLEQYPDHRLAPVLAERRSRRTFAARSLDARTLGQLLWAAQGTIDNDRRTTPSPHGCYPLVLAAYCTRVEGMAHGLYRYCADPFGLQPLVADAFRVDALAIGEQPWLNEAAALVLMGADTGSMNRHFADQGAERGARFVYLEAGAAMQNVLLQAEALSLAAVGVAGIKEHAPEFQQALGEEVTPLLVLCVGMRDGAAACQGAVRGHASDSSRA</sequence>
<dbReference type="AlphaFoldDB" id="A0A420WUR1"/>
<comment type="caution">
    <text evidence="2">The sequence shown here is derived from an EMBL/GenBank/DDBJ whole genome shotgun (WGS) entry which is preliminary data.</text>
</comment>
<protein>
    <submittedName>
        <fullName evidence="2">SagB-type dehydrogenase family enzyme</fullName>
    </submittedName>
</protein>
<dbReference type="GO" id="GO:0016491">
    <property type="term" value="F:oxidoreductase activity"/>
    <property type="evidence" value="ECO:0007669"/>
    <property type="project" value="InterPro"/>
</dbReference>
<dbReference type="Gene3D" id="3.40.109.10">
    <property type="entry name" value="NADH Oxidase"/>
    <property type="match status" value="1"/>
</dbReference>
<reference evidence="2 3" key="1">
    <citation type="submission" date="2018-10" db="EMBL/GenBank/DDBJ databases">
        <title>Genomic Encyclopedia of Type Strains, Phase IV (KMG-IV): sequencing the most valuable type-strain genomes for metagenomic binning, comparative biology and taxonomic classification.</title>
        <authorList>
            <person name="Goeker M."/>
        </authorList>
    </citation>
    <scope>NUCLEOTIDE SEQUENCE [LARGE SCALE GENOMIC DNA]</scope>
    <source>
        <strain evidence="2 3">DSM 23229</strain>
    </source>
</reference>
<gene>
    <name evidence="2" type="ORF">C7446_2621</name>
</gene>
<evidence type="ECO:0000259" key="1">
    <source>
        <dbReference type="Pfam" id="PF00881"/>
    </source>
</evidence>
<dbReference type="InterPro" id="IPR052544">
    <property type="entry name" value="Bacteriocin_Proc_Enz"/>
</dbReference>
<dbReference type="RefSeq" id="WP_121173530.1">
    <property type="nucleotide sequence ID" value="NZ_RBIN01000007.1"/>
</dbReference>
<dbReference type="PANTHER" id="PTHR43745">
    <property type="entry name" value="NITROREDUCTASE MJ1384-RELATED"/>
    <property type="match status" value="1"/>
</dbReference>
<dbReference type="InterPro" id="IPR000415">
    <property type="entry name" value="Nitroreductase-like"/>
</dbReference>
<dbReference type="OrthoDB" id="3723182at2"/>
<dbReference type="EMBL" id="RBIN01000007">
    <property type="protein sequence ID" value="RKQ97199.1"/>
    <property type="molecule type" value="Genomic_DNA"/>
</dbReference>
<keyword evidence="3" id="KW-1185">Reference proteome</keyword>
<organism evidence="2 3">
    <name type="scientific">Kushneria sinocarnis</name>
    <dbReference type="NCBI Taxonomy" id="595502"/>
    <lineage>
        <taxon>Bacteria</taxon>
        <taxon>Pseudomonadati</taxon>
        <taxon>Pseudomonadota</taxon>
        <taxon>Gammaproteobacteria</taxon>
        <taxon>Oceanospirillales</taxon>
        <taxon>Halomonadaceae</taxon>
        <taxon>Kushneria</taxon>
    </lineage>
</organism>
<dbReference type="SUPFAM" id="SSF55469">
    <property type="entry name" value="FMN-dependent nitroreductase-like"/>
    <property type="match status" value="1"/>
</dbReference>
<proteinExistence type="predicted"/>
<evidence type="ECO:0000313" key="2">
    <source>
        <dbReference type="EMBL" id="RKQ97199.1"/>
    </source>
</evidence>
<dbReference type="InterPro" id="IPR029479">
    <property type="entry name" value="Nitroreductase"/>
</dbReference>
<accession>A0A420WUR1</accession>
<feature type="domain" description="Nitroreductase" evidence="1">
    <location>
        <begin position="20"/>
        <end position="196"/>
    </location>
</feature>
<dbReference type="Pfam" id="PF00881">
    <property type="entry name" value="Nitroreductase"/>
    <property type="match status" value="1"/>
</dbReference>
<name>A0A420WUR1_9GAMM</name>
<dbReference type="Proteomes" id="UP000281975">
    <property type="component" value="Unassembled WGS sequence"/>
</dbReference>
<evidence type="ECO:0000313" key="3">
    <source>
        <dbReference type="Proteomes" id="UP000281975"/>
    </source>
</evidence>